<proteinExistence type="predicted"/>
<name>A0A7Z0NCF9_9GAMM</name>
<dbReference type="AlphaFoldDB" id="A0A7Z0NCF9"/>
<evidence type="ECO:0000259" key="1">
    <source>
        <dbReference type="Pfam" id="PF08885"/>
    </source>
</evidence>
<comment type="caution">
    <text evidence="2">The sequence shown here is derived from an EMBL/GenBank/DDBJ whole genome shotgun (WGS) entry which is preliminary data.</text>
</comment>
<organism evidence="2 3">
    <name type="scientific">Vreelandella sedimenti</name>
    <dbReference type="NCBI Taxonomy" id="2729618"/>
    <lineage>
        <taxon>Bacteria</taxon>
        <taxon>Pseudomonadati</taxon>
        <taxon>Pseudomonadota</taxon>
        <taxon>Gammaproteobacteria</taxon>
        <taxon>Oceanospirillales</taxon>
        <taxon>Halomonadaceae</taxon>
        <taxon>Vreelandella</taxon>
    </lineage>
</organism>
<dbReference type="Proteomes" id="UP000520876">
    <property type="component" value="Unassembled WGS sequence"/>
</dbReference>
<dbReference type="InterPro" id="IPR014982">
    <property type="entry name" value="GSCFA"/>
</dbReference>
<feature type="domain" description="GSCFA" evidence="1">
    <location>
        <begin position="41"/>
        <end position="309"/>
    </location>
</feature>
<evidence type="ECO:0000313" key="2">
    <source>
        <dbReference type="EMBL" id="NYT75016.1"/>
    </source>
</evidence>
<accession>A0A7Z0NCF9</accession>
<evidence type="ECO:0000313" key="3">
    <source>
        <dbReference type="Proteomes" id="UP000520876"/>
    </source>
</evidence>
<protein>
    <submittedName>
        <fullName evidence="2">GSCFA domain-containing protein</fullName>
    </submittedName>
</protein>
<gene>
    <name evidence="2" type="ORF">HZU72_21765</name>
</gene>
<sequence length="341" mass="39538">MNNAYKELEKKCFWNPSVGNINPLDIQQVCNPKFKIEKSDKIATYGSCFAQHIGKNLKQRNFDWLITEKAPEFISKELREEYNYGVFSARTGNIYTTTLLRQWIKNSINNQSIVEVWKKNNRYHDLFRPTIEPNGFSSENELIASIRHTENCFKRSITNCNIFIFTLGLTESWMNIENGFEYPISPGVAAGEFDPYKHIFINQNYQVVYNSLEESISELKKINKDIKIILTVSPVPLVATKTDKHILAANTYSKSTLRAVAGDLANKLSYVEYFPSFEIINSHIFRGIFFNNNQRTVNPHGVDFVMNHFFNSFFRSDCQKHPKSELTNKCDEELIEAFKKS</sequence>
<keyword evidence="3" id="KW-1185">Reference proteome</keyword>
<dbReference type="RefSeq" id="WP_180095857.1">
    <property type="nucleotide sequence ID" value="NZ_JACCGK010000026.1"/>
</dbReference>
<dbReference type="Pfam" id="PF08885">
    <property type="entry name" value="GSCFA"/>
    <property type="match status" value="1"/>
</dbReference>
<reference evidence="2 3" key="1">
    <citation type="submission" date="2020-07" db="EMBL/GenBank/DDBJ databases">
        <title>Halomonas sp. QX-2 draft genome sequence.</title>
        <authorList>
            <person name="Qiu X."/>
        </authorList>
    </citation>
    <scope>NUCLEOTIDE SEQUENCE [LARGE SCALE GENOMIC DNA]</scope>
    <source>
        <strain evidence="2 3">QX-2</strain>
    </source>
</reference>
<dbReference type="EMBL" id="JACCGK010000026">
    <property type="protein sequence ID" value="NYT75016.1"/>
    <property type="molecule type" value="Genomic_DNA"/>
</dbReference>